<evidence type="ECO:0000256" key="2">
    <source>
        <dbReference type="ARBA" id="ARBA00022946"/>
    </source>
</evidence>
<dbReference type="InterPro" id="IPR052571">
    <property type="entry name" value="Mt_RNA_Methyltransferase"/>
</dbReference>
<evidence type="ECO:0000256" key="1">
    <source>
        <dbReference type="ARBA" id="ARBA00022723"/>
    </source>
</evidence>
<dbReference type="SUPFAM" id="SSF53335">
    <property type="entry name" value="S-adenosyl-L-methionine-dependent methyltransferases"/>
    <property type="match status" value="1"/>
</dbReference>
<organism evidence="5 6">
    <name type="scientific">Tianweitania sediminis</name>
    <dbReference type="NCBI Taxonomy" id="1502156"/>
    <lineage>
        <taxon>Bacteria</taxon>
        <taxon>Pseudomonadati</taxon>
        <taxon>Pseudomonadota</taxon>
        <taxon>Alphaproteobacteria</taxon>
        <taxon>Hyphomicrobiales</taxon>
        <taxon>Phyllobacteriaceae</taxon>
        <taxon>Tianweitania</taxon>
    </lineage>
</organism>
<dbReference type="GO" id="GO:0046872">
    <property type="term" value="F:metal ion binding"/>
    <property type="evidence" value="ECO:0007669"/>
    <property type="project" value="UniProtKB-KW"/>
</dbReference>
<dbReference type="GO" id="GO:0015935">
    <property type="term" value="C:small ribosomal subunit"/>
    <property type="evidence" value="ECO:0007669"/>
    <property type="project" value="TreeGrafter"/>
</dbReference>
<dbReference type="GO" id="GO:0008168">
    <property type="term" value="F:methyltransferase activity"/>
    <property type="evidence" value="ECO:0007669"/>
    <property type="project" value="UniProtKB-KW"/>
</dbReference>
<name>A0A8J7UJR9_9HYPH</name>
<keyword evidence="1" id="KW-0479">Metal-binding</keyword>
<dbReference type="GO" id="GO:0032259">
    <property type="term" value="P:methylation"/>
    <property type="evidence" value="ECO:0007669"/>
    <property type="project" value="UniProtKB-KW"/>
</dbReference>
<protein>
    <submittedName>
        <fullName evidence="5">Methyltransferase type 11</fullName>
    </submittedName>
</protein>
<dbReference type="AlphaFoldDB" id="A0A8J7UJR9"/>
<evidence type="ECO:0000256" key="4">
    <source>
        <dbReference type="ARBA" id="ARBA00023014"/>
    </source>
</evidence>
<dbReference type="PANTHER" id="PTHR13184">
    <property type="entry name" value="37S RIBOSOMAL PROTEIN S22"/>
    <property type="match status" value="1"/>
</dbReference>
<keyword evidence="4" id="KW-0411">Iron-sulfur</keyword>
<reference evidence="5" key="1">
    <citation type="submission" date="2021-03" db="EMBL/GenBank/DDBJ databases">
        <title>Genome sequencing and assembly of Tianweitania sediminis.</title>
        <authorList>
            <person name="Chhetri G."/>
        </authorList>
    </citation>
    <scope>NUCLEOTIDE SEQUENCE</scope>
    <source>
        <strain evidence="5">Z8</strain>
    </source>
</reference>
<dbReference type="PANTHER" id="PTHR13184:SF5">
    <property type="entry name" value="METHYLTRANSFERASE-LIKE PROTEIN 17, MITOCHONDRIAL"/>
    <property type="match status" value="1"/>
</dbReference>
<dbReference type="Proteomes" id="UP000666240">
    <property type="component" value="Unassembled WGS sequence"/>
</dbReference>
<evidence type="ECO:0000256" key="3">
    <source>
        <dbReference type="ARBA" id="ARBA00023004"/>
    </source>
</evidence>
<dbReference type="InterPro" id="IPR029063">
    <property type="entry name" value="SAM-dependent_MTases_sf"/>
</dbReference>
<keyword evidence="5" id="KW-0808">Transferase</keyword>
<dbReference type="InterPro" id="IPR015324">
    <property type="entry name" value="Ribosomal_Rsm22-like"/>
</dbReference>
<keyword evidence="3" id="KW-0408">Iron</keyword>
<keyword evidence="6" id="KW-1185">Reference proteome</keyword>
<sequence length="328" mass="35652">MELPPRLRQAVDTALSGVPLADLQRASERLTQRYRGEILDGQLHLGDPVAALAYVTARLPATYAAVRAALEHAAERMPDFRPGSLLDVGAGPGTAMWASADCWPSLGQALLLDASPAIRALGSRFSEASGLSTEWRAFDIARDTLPDTSSDLVTLAYVLDELAPAVQLALVDQAWARTAGLLVVVEPGTPAGWKRILAARDRLIAADATLVAPCPHDARCPLVEPDWCHFSRRVARSSLHRMTKRGAVPWEDEKYIYIAASRLPVQQPAARILTPPRESSGKVGLKLCCADGFARERLVTRREGAVYKEARRTDWGDALAHSVVERDV</sequence>
<dbReference type="Pfam" id="PF09243">
    <property type="entry name" value="Rsm22"/>
    <property type="match status" value="1"/>
</dbReference>
<gene>
    <name evidence="5" type="ORF">J5Y06_02980</name>
</gene>
<dbReference type="Gene3D" id="3.40.50.150">
    <property type="entry name" value="Vaccinia Virus protein VP39"/>
    <property type="match status" value="1"/>
</dbReference>
<proteinExistence type="predicted"/>
<accession>A0A8J7UJR9</accession>
<evidence type="ECO:0000313" key="6">
    <source>
        <dbReference type="Proteomes" id="UP000666240"/>
    </source>
</evidence>
<comment type="caution">
    <text evidence="5">The sequence shown here is derived from an EMBL/GenBank/DDBJ whole genome shotgun (WGS) entry which is preliminary data.</text>
</comment>
<dbReference type="RefSeq" id="WP_209333612.1">
    <property type="nucleotide sequence ID" value="NZ_JAGIYY010000001.1"/>
</dbReference>
<dbReference type="EMBL" id="JAGIYY010000001">
    <property type="protein sequence ID" value="MBP0437617.1"/>
    <property type="molecule type" value="Genomic_DNA"/>
</dbReference>
<dbReference type="GO" id="GO:0003735">
    <property type="term" value="F:structural constituent of ribosome"/>
    <property type="evidence" value="ECO:0007669"/>
    <property type="project" value="TreeGrafter"/>
</dbReference>
<dbReference type="GO" id="GO:0051536">
    <property type="term" value="F:iron-sulfur cluster binding"/>
    <property type="evidence" value="ECO:0007669"/>
    <property type="project" value="UniProtKB-KW"/>
</dbReference>
<keyword evidence="5" id="KW-0489">Methyltransferase</keyword>
<dbReference type="GO" id="GO:0006412">
    <property type="term" value="P:translation"/>
    <property type="evidence" value="ECO:0007669"/>
    <property type="project" value="InterPro"/>
</dbReference>
<keyword evidence="2" id="KW-0809">Transit peptide</keyword>
<evidence type="ECO:0000313" key="5">
    <source>
        <dbReference type="EMBL" id="MBP0437617.1"/>
    </source>
</evidence>